<dbReference type="SUPFAM" id="SSF51735">
    <property type="entry name" value="NAD(P)-binding Rossmann-fold domains"/>
    <property type="match status" value="1"/>
</dbReference>
<dbReference type="GO" id="GO:0008926">
    <property type="term" value="F:mannitol-1-phosphate 5-dehydrogenase activity"/>
    <property type="evidence" value="ECO:0007669"/>
    <property type="project" value="TreeGrafter"/>
</dbReference>
<keyword evidence="1" id="KW-0560">Oxidoreductase</keyword>
<dbReference type="EMBL" id="CP007035">
    <property type="protein sequence ID" value="AHF16656.1"/>
    <property type="molecule type" value="Genomic_DNA"/>
</dbReference>
<feature type="domain" description="Mannitol dehydrogenase N-terminal" evidence="3">
    <location>
        <begin position="30"/>
        <end position="270"/>
    </location>
</feature>
<dbReference type="SUPFAM" id="SSF48179">
    <property type="entry name" value="6-phosphogluconate dehydrogenase C-terminal domain-like"/>
    <property type="match status" value="1"/>
</dbReference>
<dbReference type="InterPro" id="IPR013118">
    <property type="entry name" value="Mannitol_DH_C"/>
</dbReference>
<evidence type="ECO:0000259" key="4">
    <source>
        <dbReference type="Pfam" id="PF08125"/>
    </source>
</evidence>
<evidence type="ECO:0000313" key="5">
    <source>
        <dbReference type="EMBL" id="AHF16656.1"/>
    </source>
</evidence>
<gene>
    <name evidence="5" type="ORF">NIASO_18715</name>
</gene>
<dbReference type="Gene3D" id="1.10.1040.10">
    <property type="entry name" value="N-(1-d-carboxylethyl)-l-norvaline Dehydrogenase, domain 2"/>
    <property type="match status" value="1"/>
</dbReference>
<dbReference type="InterPro" id="IPR008927">
    <property type="entry name" value="6-PGluconate_DH-like_C_sf"/>
</dbReference>
<dbReference type="HOGENOM" id="CLU_027324_1_0_10"/>
<organism evidence="5 6">
    <name type="scientific">Niabella soli DSM 19437</name>
    <dbReference type="NCBI Taxonomy" id="929713"/>
    <lineage>
        <taxon>Bacteria</taxon>
        <taxon>Pseudomonadati</taxon>
        <taxon>Bacteroidota</taxon>
        <taxon>Chitinophagia</taxon>
        <taxon>Chitinophagales</taxon>
        <taxon>Chitinophagaceae</taxon>
        <taxon>Niabella</taxon>
    </lineage>
</organism>
<dbReference type="Proteomes" id="UP000003586">
    <property type="component" value="Chromosome"/>
</dbReference>
<dbReference type="InterPro" id="IPR036291">
    <property type="entry name" value="NAD(P)-bd_dom_sf"/>
</dbReference>
<feature type="domain" description="Mannitol dehydrogenase C-terminal" evidence="4">
    <location>
        <begin position="286"/>
        <end position="483"/>
    </location>
</feature>
<dbReference type="RefSeq" id="WP_008588097.1">
    <property type="nucleotide sequence ID" value="NZ_CP007035.1"/>
</dbReference>
<dbReference type="AlphaFoldDB" id="W0F5Q7"/>
<dbReference type="PANTHER" id="PTHR30524:SF0">
    <property type="entry name" value="ALTRONATE OXIDOREDUCTASE-RELATED"/>
    <property type="match status" value="1"/>
</dbReference>
<protein>
    <submittedName>
        <fullName evidence="5">Altronate oxidoreductase</fullName>
    </submittedName>
</protein>
<dbReference type="eggNOG" id="COG0246">
    <property type="taxonomic scope" value="Bacteria"/>
</dbReference>
<sequence>MQLSKTSLSAINSQTPMVIPGEELFGLPEKVLQFGTGVLLRGLPDYFIDKANKQGVFNGRIVIVKSTDSGGTDAFATQDGLYTQCVRGLEDGKVVEEYVINAAVSRVLSAKTEWNKILEVAINPDLQLVISNTTELGIVSSNDKVTDAPPASFPGKLLVVLYERFKALGGTEAPGLVIVPTELIVDNGKKLKAILLELAQQNNLGNDFITWIENKNECCSSLVDRIVPGKLEAADEKATTELLGYQDDLKFMSEVFRLWAIESGSEKAKEVLSFARVDEGVVIAPDIEKFRELKLRLLNGTHTLSCGLAILAGFETVKEAMADEAFENYIQELTKKEIAVVLEQKGIPLEESFAFADKVIERFKNPYLDHKWISISFAFTSKMKMRNLPLIQSFYTKNAQEATAMALGFAAYLLFMRTDKEGDHFVHNNNGKALTLNDDKAAVLAALWQENDPEALVSAALAQTGLWGADLNTIPGFAEQTKYWLLTLIKDGAGATLNKFAAMEVK</sequence>
<dbReference type="Gene3D" id="3.40.50.720">
    <property type="entry name" value="NAD(P)-binding Rossmann-like Domain"/>
    <property type="match status" value="1"/>
</dbReference>
<evidence type="ECO:0000313" key="6">
    <source>
        <dbReference type="Proteomes" id="UP000003586"/>
    </source>
</evidence>
<keyword evidence="2" id="KW-0520">NAD</keyword>
<dbReference type="PANTHER" id="PTHR30524">
    <property type="entry name" value="MANNITOL-1-PHOSPHATE 5-DEHYDROGENASE"/>
    <property type="match status" value="1"/>
</dbReference>
<dbReference type="Pfam" id="PF01232">
    <property type="entry name" value="Mannitol_dh"/>
    <property type="match status" value="1"/>
</dbReference>
<dbReference type="KEGG" id="nso:NIASO_18715"/>
<dbReference type="InterPro" id="IPR013131">
    <property type="entry name" value="Mannitol_DH_N"/>
</dbReference>
<dbReference type="Pfam" id="PF08125">
    <property type="entry name" value="Mannitol_dh_C"/>
    <property type="match status" value="1"/>
</dbReference>
<dbReference type="OrthoDB" id="9768714at2"/>
<name>W0F5Q7_9BACT</name>
<dbReference type="InterPro" id="IPR013328">
    <property type="entry name" value="6PGD_dom2"/>
</dbReference>
<dbReference type="STRING" id="929713.NIASO_18715"/>
<evidence type="ECO:0000256" key="2">
    <source>
        <dbReference type="ARBA" id="ARBA00023027"/>
    </source>
</evidence>
<accession>W0F5Q7</accession>
<proteinExistence type="predicted"/>
<dbReference type="GO" id="GO:0019592">
    <property type="term" value="P:mannitol catabolic process"/>
    <property type="evidence" value="ECO:0007669"/>
    <property type="project" value="TreeGrafter"/>
</dbReference>
<evidence type="ECO:0000259" key="3">
    <source>
        <dbReference type="Pfam" id="PF01232"/>
    </source>
</evidence>
<reference evidence="5 6" key="1">
    <citation type="submission" date="2013-12" db="EMBL/GenBank/DDBJ databases">
        <authorList>
            <consortium name="DOE Joint Genome Institute"/>
            <person name="Eisen J."/>
            <person name="Huntemann M."/>
            <person name="Han J."/>
            <person name="Chen A."/>
            <person name="Kyrpides N."/>
            <person name="Mavromatis K."/>
            <person name="Markowitz V."/>
            <person name="Palaniappan K."/>
            <person name="Ivanova N."/>
            <person name="Schaumberg A."/>
            <person name="Pati A."/>
            <person name="Liolios K."/>
            <person name="Nordberg H.P."/>
            <person name="Cantor M.N."/>
            <person name="Hua S.X."/>
            <person name="Woyke T."/>
        </authorList>
    </citation>
    <scope>NUCLEOTIDE SEQUENCE [LARGE SCALE GENOMIC DNA]</scope>
    <source>
        <strain evidence="6">DSM 19437</strain>
    </source>
</reference>
<dbReference type="NCBIfam" id="NF002969">
    <property type="entry name" value="PRK03643.1"/>
    <property type="match status" value="1"/>
</dbReference>
<evidence type="ECO:0000256" key="1">
    <source>
        <dbReference type="ARBA" id="ARBA00023002"/>
    </source>
</evidence>
<dbReference type="GO" id="GO:0005829">
    <property type="term" value="C:cytosol"/>
    <property type="evidence" value="ECO:0007669"/>
    <property type="project" value="TreeGrafter"/>
</dbReference>
<keyword evidence="6" id="KW-1185">Reference proteome</keyword>